<accession>A0A1L3KJ01</accession>
<proteinExistence type="predicted"/>
<name>A0A1L3KJ01_9NIDO</name>
<evidence type="ECO:0000313" key="2">
    <source>
        <dbReference type="EMBL" id="APG77344.1"/>
    </source>
</evidence>
<sequence length="656" mass="72528">MRKVSTMTRLHLLTVFLSLASAIRVYEEVRPPAQRRTSALTPGGSDLLRYTTTIFKTPTKGDVVTDSYLSHSTKIPLDSKLDYVVTGKTSTGTDFGIRFSYNKVDLQTTNTLAYAAPIYNDGWNRKTVQMVWHSGWGVDMPVACKKYANKQYEFFECMRERNEVTDMNANDDKNCRTSPTTFGSPTHPNSTVLNTRGLCLGAENPEDWWMRRIFTNDYKTSFFWINAIDQYTLSDCGTGSCTPSGQIRTFEKEWPSGTNTALFFNPGPIQPDYELLIAPEFGCDFQPCTLTKPGESCKISDVDTVTIVRDSLEDASNKNIMILASCDGGACQAMEVFNYRDTLGLTSEFPYMKWLQAPGPEAVRQASTLNNLFSPEVRLRGDWMLSQGYDQERAQYSHFSNKQYCRRTAPQIVQDIKSFRSRGDPIKRCGSVTLEYGNVTCHSLKIGSGFSCSKYDYLTSRQMCSYKPSELTAKYDGCTSGELTLKLDIQSEEVVVDPPPGVSLTGCTIALDGFYGMDNGAVLVIGGCSQSGPSKLVLTQLDLYFLGDSKTYTTVLGLGETKITFTAMTFYNELILTEQFSGEVVTIPNTLANSDDAFTPDIIPPGQESGGSFFDFFKTGFGSIFAVILIVSAVLILGVVLCSCVGANKGSVDKKQ</sequence>
<dbReference type="RefSeq" id="YP_009336551.1">
    <property type="nucleotide sequence ID" value="NC_032763.1"/>
</dbReference>
<feature type="transmembrane region" description="Helical" evidence="1">
    <location>
        <begin position="624"/>
        <end position="647"/>
    </location>
</feature>
<evidence type="ECO:0000313" key="3">
    <source>
        <dbReference type="Proteomes" id="UP000201339"/>
    </source>
</evidence>
<reference evidence="2 3" key="1">
    <citation type="journal article" date="2016" name="Nature">
        <title>Redefining the invertebrate RNA virosphere.</title>
        <authorList>
            <person name="Shi M."/>
            <person name="Lin X.D."/>
            <person name="Tian J.H."/>
            <person name="Chen L.J."/>
            <person name="Chen X."/>
            <person name="Li C.X."/>
            <person name="Qin X.C."/>
            <person name="Li J."/>
            <person name="Cao J.P."/>
            <person name="Eden J.S."/>
            <person name="Buchmann J."/>
            <person name="Wang W."/>
            <person name="Xu J."/>
            <person name="Holmes E.C."/>
            <person name="Zhang Y.Z."/>
        </authorList>
    </citation>
    <scope>NUCLEOTIDE SEQUENCE [LARGE SCALE GENOMIC DNA]</scope>
    <source>
        <strain evidence="2 3">WLJQ99370</strain>
    </source>
</reference>
<dbReference type="Proteomes" id="UP000201339">
    <property type="component" value="Segment"/>
</dbReference>
<dbReference type="KEGG" id="vg:30853786"/>
<keyword evidence="3" id="KW-1185">Reference proteome</keyword>
<keyword evidence="1" id="KW-0472">Membrane</keyword>
<organism evidence="2 3">
    <name type="scientific">Wenling nido-like virus 1</name>
    <dbReference type="NCBI Taxonomy" id="1923510"/>
    <lineage>
        <taxon>Viruses</taxon>
        <taxon>Riboviria</taxon>
        <taxon>Orthornavirae</taxon>
        <taxon>Pisuviricota</taxon>
        <taxon>Pisoniviricetes</taxon>
        <taxon>Nidovirales</taxon>
        <taxon>Ronidovirineae</taxon>
        <taxon>Euroniviridae</taxon>
        <taxon>Ceronivirinae</taxon>
        <taxon>Charybnivirus</taxon>
        <taxon>Wenilivirus</taxon>
        <taxon>Charybnivirus wenlingense</taxon>
        <taxon>Decronivirus 1</taxon>
    </lineage>
</organism>
<evidence type="ECO:0000256" key="1">
    <source>
        <dbReference type="SAM" id="Phobius"/>
    </source>
</evidence>
<dbReference type="GeneID" id="30853786"/>
<dbReference type="EMBL" id="KX883636">
    <property type="protein sequence ID" value="APG77344.1"/>
    <property type="molecule type" value="Genomic_RNA"/>
</dbReference>
<keyword evidence="1" id="KW-1133">Transmembrane helix</keyword>
<dbReference type="OrthoDB" id="18940at10239"/>
<keyword evidence="1" id="KW-0812">Transmembrane</keyword>
<protein>
    <submittedName>
        <fullName evidence="2">Putative glycoprotein 2</fullName>
    </submittedName>
</protein>